<organism evidence="6 7">
    <name type="scientific">Tumebacillus avium</name>
    <dbReference type="NCBI Taxonomy" id="1903704"/>
    <lineage>
        <taxon>Bacteria</taxon>
        <taxon>Bacillati</taxon>
        <taxon>Bacillota</taxon>
        <taxon>Bacilli</taxon>
        <taxon>Bacillales</taxon>
        <taxon>Alicyclobacillaceae</taxon>
        <taxon>Tumebacillus</taxon>
    </lineage>
</organism>
<feature type="transmembrane region" description="Helical" evidence="5">
    <location>
        <begin position="145"/>
        <end position="164"/>
    </location>
</feature>
<accession>A0A1Y0IV33</accession>
<comment type="subcellular location">
    <subcellularLocation>
        <location evidence="1">Membrane</location>
        <topology evidence="1">Multi-pass membrane protein</topology>
    </subcellularLocation>
</comment>
<dbReference type="PANTHER" id="PTHR42723:SF1">
    <property type="entry name" value="CHLOROPHYLL SYNTHASE, CHLOROPLASTIC"/>
    <property type="match status" value="1"/>
</dbReference>
<feature type="transmembrane region" description="Helical" evidence="5">
    <location>
        <begin position="170"/>
        <end position="187"/>
    </location>
</feature>
<dbReference type="KEGG" id="tum:CBW65_04850"/>
<dbReference type="EMBL" id="CP021434">
    <property type="protein sequence ID" value="ARU63789.1"/>
    <property type="molecule type" value="Genomic_DNA"/>
</dbReference>
<dbReference type="GO" id="GO:0016765">
    <property type="term" value="F:transferase activity, transferring alkyl or aryl (other than methyl) groups"/>
    <property type="evidence" value="ECO:0007669"/>
    <property type="project" value="InterPro"/>
</dbReference>
<feature type="transmembrane region" description="Helical" evidence="5">
    <location>
        <begin position="121"/>
        <end position="138"/>
    </location>
</feature>
<evidence type="ECO:0000256" key="1">
    <source>
        <dbReference type="ARBA" id="ARBA00004141"/>
    </source>
</evidence>
<feature type="transmembrane region" description="Helical" evidence="5">
    <location>
        <begin position="281"/>
        <end position="299"/>
    </location>
</feature>
<keyword evidence="3 5" id="KW-1133">Transmembrane helix</keyword>
<proteinExistence type="predicted"/>
<dbReference type="NCBIfam" id="NF008977">
    <property type="entry name" value="PRK12324.1-2"/>
    <property type="match status" value="1"/>
</dbReference>
<protein>
    <submittedName>
        <fullName evidence="6">Decaprenyl-phosphate phosphoribosyltransferase</fullName>
    </submittedName>
</protein>
<reference evidence="7" key="1">
    <citation type="submission" date="2017-05" db="EMBL/GenBank/DDBJ databases">
        <authorList>
            <person name="Sung H."/>
        </authorList>
    </citation>
    <scope>NUCLEOTIDE SEQUENCE [LARGE SCALE GENOMIC DNA]</scope>
    <source>
        <strain evidence="7">AR23208</strain>
    </source>
</reference>
<dbReference type="GO" id="GO:0016020">
    <property type="term" value="C:membrane"/>
    <property type="evidence" value="ECO:0007669"/>
    <property type="project" value="UniProtKB-SubCell"/>
</dbReference>
<dbReference type="GO" id="GO:0016757">
    <property type="term" value="F:glycosyltransferase activity"/>
    <property type="evidence" value="ECO:0007669"/>
    <property type="project" value="UniProtKB-KW"/>
</dbReference>
<keyword evidence="6" id="KW-0328">Glycosyltransferase</keyword>
<dbReference type="Proteomes" id="UP000195437">
    <property type="component" value="Chromosome"/>
</dbReference>
<keyword evidence="7" id="KW-1185">Reference proteome</keyword>
<dbReference type="NCBIfam" id="NF008978">
    <property type="entry name" value="PRK12324.1-4"/>
    <property type="match status" value="1"/>
</dbReference>
<dbReference type="InterPro" id="IPR050475">
    <property type="entry name" value="Prenyltransferase_related"/>
</dbReference>
<evidence type="ECO:0000256" key="4">
    <source>
        <dbReference type="ARBA" id="ARBA00023136"/>
    </source>
</evidence>
<evidence type="ECO:0000256" key="3">
    <source>
        <dbReference type="ARBA" id="ARBA00022989"/>
    </source>
</evidence>
<feature type="transmembrane region" description="Helical" evidence="5">
    <location>
        <begin position="215"/>
        <end position="236"/>
    </location>
</feature>
<dbReference type="AlphaFoldDB" id="A0A1Y0IV33"/>
<gene>
    <name evidence="6" type="ORF">CBW65_04850</name>
</gene>
<dbReference type="PANTHER" id="PTHR42723">
    <property type="entry name" value="CHLOROPHYLL SYNTHASE"/>
    <property type="match status" value="1"/>
</dbReference>
<evidence type="ECO:0000256" key="5">
    <source>
        <dbReference type="SAM" id="Phobius"/>
    </source>
</evidence>
<evidence type="ECO:0000256" key="2">
    <source>
        <dbReference type="ARBA" id="ARBA00022692"/>
    </source>
</evidence>
<feature type="transmembrane region" description="Helical" evidence="5">
    <location>
        <begin position="95"/>
        <end position="115"/>
    </location>
</feature>
<evidence type="ECO:0000313" key="6">
    <source>
        <dbReference type="EMBL" id="ARU63789.1"/>
    </source>
</evidence>
<name>A0A1Y0IV33_9BACL</name>
<dbReference type="Gene3D" id="1.10.357.140">
    <property type="entry name" value="UbiA prenyltransferase"/>
    <property type="match status" value="1"/>
</dbReference>
<keyword evidence="4 5" id="KW-0472">Membrane</keyword>
<sequence>MSELKQEAVRADANVMMLLFQQLRPKQWTKNLLVFAALIFSFQVANVDLLLRSVVGFFLFCFVSGCVYILNDFVDREADRQHPEKRYRPMASGALNPYLALTFGLVLLVASIALALYLEPLFGALLFFYFVVNVAYSFRLKHVVIIDVMIIASGFVFRAIGGALVIGVPFTPWFLLCTMLLALFLAISKRRHELLLLQNNKGSHRKVLESYSPELLNQLNSIVITATIMSYALFTFTSGRTIHLMWTIPLVIYGIFRYLYLIFMEEKGGKPERDLFQDKHILVTVLLYGLAVVVILKYFE</sequence>
<feature type="transmembrane region" description="Helical" evidence="5">
    <location>
        <begin position="57"/>
        <end position="74"/>
    </location>
</feature>
<dbReference type="CDD" id="cd13963">
    <property type="entry name" value="PT_UbiA_2"/>
    <property type="match status" value="1"/>
</dbReference>
<keyword evidence="2 5" id="KW-0812">Transmembrane</keyword>
<evidence type="ECO:0000313" key="7">
    <source>
        <dbReference type="Proteomes" id="UP000195437"/>
    </source>
</evidence>
<dbReference type="Pfam" id="PF01040">
    <property type="entry name" value="UbiA"/>
    <property type="match status" value="1"/>
</dbReference>
<dbReference type="InterPro" id="IPR044878">
    <property type="entry name" value="UbiA_sf"/>
</dbReference>
<keyword evidence="6" id="KW-0808">Transferase</keyword>
<dbReference type="InterPro" id="IPR000537">
    <property type="entry name" value="UbiA_prenyltransferase"/>
</dbReference>
<feature type="transmembrane region" description="Helical" evidence="5">
    <location>
        <begin position="242"/>
        <end position="260"/>
    </location>
</feature>
<feature type="transmembrane region" description="Helical" evidence="5">
    <location>
        <begin position="32"/>
        <end position="51"/>
    </location>
</feature>